<dbReference type="RefSeq" id="WP_048352884.1">
    <property type="nucleotide sequence ID" value="NZ_CP023481.1"/>
</dbReference>
<sequence length="376" mass="44771">MAVKIPSASVGVKINDWYNAIRKFNVTDAEMLKAEIERDIFRMEEDQDLLLYYALMEFRHRIMLDYIRPLEEEKVSSEFSEILKDIEDKQGKLTGLLDYYFNFFRGMYEYNNHDYIKAISFYRRAEKKLLHVEDEIERAEFHFKMAEIFYHMKQSHVSMNYALQAIETYQAHETYKVRRIQCEFVIAGNYDDLESSEKALPHLENALKLAREEGQRILEGHTFYNLGNCYYKMRKADQAAEYFHKAVVIYKEETSDILPKACFSLALAYFKLKQNEQAHDMFNEGFRIAQQSNDPIYISKFHFLQAIYINEDGMDSLSETFQLMESRKMYPDIEDLALEAAEYYNEIGRLSDSVYFYQIVFNARKQIKKGDWSYEV</sequence>
<dbReference type="Pfam" id="PF13424">
    <property type="entry name" value="TPR_12"/>
    <property type="match status" value="1"/>
</dbReference>
<evidence type="ECO:0000256" key="2">
    <source>
        <dbReference type="ARBA" id="ARBA00022490"/>
    </source>
</evidence>
<dbReference type="EMBL" id="JARRTL010000008">
    <property type="protein sequence ID" value="MEC0484746.1"/>
    <property type="molecule type" value="Genomic_DNA"/>
</dbReference>
<gene>
    <name evidence="7" type="ORF">AB447_210605</name>
    <name evidence="8" type="ORF">P8828_07755</name>
</gene>
<proteinExistence type="inferred from homology"/>
<comment type="similarity">
    <text evidence="5">Belongs to the Rap family.</text>
</comment>
<dbReference type="InterPro" id="IPR051476">
    <property type="entry name" value="Bac_ResReg_Asp_Phosphatase"/>
</dbReference>
<reference evidence="7" key="2">
    <citation type="submission" date="2015-10" db="EMBL/GenBank/DDBJ databases">
        <authorList>
            <person name="Gilbert D.G."/>
        </authorList>
    </citation>
    <scope>NUCLEOTIDE SEQUENCE</scope>
    <source>
        <strain evidence="7">GO-13</strain>
    </source>
</reference>
<dbReference type="PANTHER" id="PTHR46630:SF1">
    <property type="entry name" value="TETRATRICOPEPTIDE REPEAT PROTEIN 29"/>
    <property type="match status" value="1"/>
</dbReference>
<feature type="repeat" description="TPR" evidence="6">
    <location>
        <begin position="220"/>
        <end position="253"/>
    </location>
</feature>
<dbReference type="AlphaFoldDB" id="A0A0T6BTL7"/>
<evidence type="ECO:0000256" key="1">
    <source>
        <dbReference type="ARBA" id="ARBA00004496"/>
    </source>
</evidence>
<comment type="caution">
    <text evidence="7">The sequence shown here is derived from an EMBL/GenBank/DDBJ whole genome shotgun (WGS) entry which is preliminary data.</text>
</comment>
<dbReference type="GO" id="GO:0005737">
    <property type="term" value="C:cytoplasm"/>
    <property type="evidence" value="ECO:0007669"/>
    <property type="project" value="UniProtKB-SubCell"/>
</dbReference>
<dbReference type="Pfam" id="PF18801">
    <property type="entry name" value="RapH_N"/>
    <property type="match status" value="1"/>
</dbReference>
<dbReference type="SUPFAM" id="SSF48452">
    <property type="entry name" value="TPR-like"/>
    <property type="match status" value="1"/>
</dbReference>
<accession>A0A0T6BTL7</accession>
<reference evidence="8 10" key="3">
    <citation type="submission" date="2023-03" db="EMBL/GenBank/DDBJ databases">
        <title>Agriculturally important microbes genome sequencing.</title>
        <authorList>
            <person name="Dunlap C."/>
        </authorList>
    </citation>
    <scope>NUCLEOTIDE SEQUENCE [LARGE SCALE GENOMIC DNA]</scope>
    <source>
        <strain evidence="8 10">CBP-3203</strain>
    </source>
</reference>
<name>A0A0T6BTL7_9BACI</name>
<dbReference type="PANTHER" id="PTHR46630">
    <property type="entry name" value="TETRATRICOPEPTIDE REPEAT PROTEIN 29"/>
    <property type="match status" value="1"/>
</dbReference>
<evidence type="ECO:0000256" key="3">
    <source>
        <dbReference type="ARBA" id="ARBA00022737"/>
    </source>
</evidence>
<dbReference type="InterPro" id="IPR019734">
    <property type="entry name" value="TPR_rpt"/>
</dbReference>
<evidence type="ECO:0000313" key="9">
    <source>
        <dbReference type="Proteomes" id="UP000036168"/>
    </source>
</evidence>
<evidence type="ECO:0000256" key="6">
    <source>
        <dbReference type="PROSITE-ProRule" id="PRU00339"/>
    </source>
</evidence>
<dbReference type="SMART" id="SM00028">
    <property type="entry name" value="TPR"/>
    <property type="match status" value="5"/>
</dbReference>
<dbReference type="PROSITE" id="PS50005">
    <property type="entry name" value="TPR"/>
    <property type="match status" value="1"/>
</dbReference>
<evidence type="ECO:0000313" key="8">
    <source>
        <dbReference type="EMBL" id="MEC0484746.1"/>
    </source>
</evidence>
<dbReference type="EMBL" id="LECW02000004">
    <property type="protein sequence ID" value="KRT94978.1"/>
    <property type="molecule type" value="Genomic_DNA"/>
</dbReference>
<protein>
    <submittedName>
        <fullName evidence="7">Aspartate phosphatase</fullName>
    </submittedName>
    <submittedName>
        <fullName evidence="8">Tetratricopeptide repeat protein</fullName>
    </submittedName>
</protein>
<comment type="subcellular location">
    <subcellularLocation>
        <location evidence="1">Cytoplasm</location>
    </subcellularLocation>
</comment>
<keyword evidence="4 6" id="KW-0802">TPR repeat</keyword>
<organism evidence="7 9">
    <name type="scientific">Bacillus glycinifermentans</name>
    <dbReference type="NCBI Taxonomy" id="1664069"/>
    <lineage>
        <taxon>Bacteria</taxon>
        <taxon>Bacillati</taxon>
        <taxon>Bacillota</taxon>
        <taxon>Bacilli</taxon>
        <taxon>Bacillales</taxon>
        <taxon>Bacillaceae</taxon>
        <taxon>Bacillus</taxon>
    </lineage>
</organism>
<dbReference type="OrthoDB" id="2957368at2"/>
<evidence type="ECO:0000256" key="4">
    <source>
        <dbReference type="ARBA" id="ARBA00022803"/>
    </source>
</evidence>
<keyword evidence="10" id="KW-1185">Reference proteome</keyword>
<evidence type="ECO:0000256" key="5">
    <source>
        <dbReference type="ARBA" id="ARBA00038253"/>
    </source>
</evidence>
<evidence type="ECO:0000313" key="10">
    <source>
        <dbReference type="Proteomes" id="UP001341297"/>
    </source>
</evidence>
<dbReference type="Gene3D" id="1.25.40.10">
    <property type="entry name" value="Tetratricopeptide repeat domain"/>
    <property type="match status" value="1"/>
</dbReference>
<keyword evidence="3" id="KW-0677">Repeat</keyword>
<dbReference type="Proteomes" id="UP000036168">
    <property type="component" value="Unassembled WGS sequence"/>
</dbReference>
<dbReference type="Proteomes" id="UP001341297">
    <property type="component" value="Unassembled WGS sequence"/>
</dbReference>
<dbReference type="Pfam" id="PF13181">
    <property type="entry name" value="TPR_8"/>
    <property type="match status" value="1"/>
</dbReference>
<reference evidence="7 9" key="1">
    <citation type="journal article" date="2015" name="Int. J. Syst. Evol. Microbiol.">
        <title>Bacillus glycinifermentans sp. nov., isolated from fermented soybean paste.</title>
        <authorList>
            <person name="Kim S.J."/>
            <person name="Dunlap C.A."/>
            <person name="Kwon S.W."/>
            <person name="Rooney A.P."/>
        </authorList>
    </citation>
    <scope>NUCLEOTIDE SEQUENCE [LARGE SCALE GENOMIC DNA]</scope>
    <source>
        <strain evidence="7 9">GO-13</strain>
    </source>
</reference>
<dbReference type="STRING" id="1664069.BGLY_2744"/>
<dbReference type="InterPro" id="IPR011990">
    <property type="entry name" value="TPR-like_helical_dom_sf"/>
</dbReference>
<evidence type="ECO:0000313" key="7">
    <source>
        <dbReference type="EMBL" id="KRT94978.1"/>
    </source>
</evidence>
<keyword evidence="2" id="KW-0963">Cytoplasm</keyword>